<reference evidence="2" key="3">
    <citation type="submission" date="2025-09" db="UniProtKB">
        <authorList>
            <consortium name="Ensembl"/>
        </authorList>
    </citation>
    <scope>IDENTIFICATION</scope>
</reference>
<evidence type="ECO:0000313" key="2">
    <source>
        <dbReference type="Ensembl" id="ENSPNAP00000006196.2"/>
    </source>
</evidence>
<keyword evidence="3" id="KW-1185">Reference proteome</keyword>
<dbReference type="STRING" id="42514.ENSPNAP00000006196"/>
<name>A0A3B4C5N3_PYGNA</name>
<dbReference type="GO" id="GO:0000228">
    <property type="term" value="C:nuclear chromosome"/>
    <property type="evidence" value="ECO:0007669"/>
    <property type="project" value="TreeGrafter"/>
</dbReference>
<organism evidence="2 3">
    <name type="scientific">Pygocentrus nattereri</name>
    <name type="common">Red-bellied piranha</name>
    <dbReference type="NCBI Taxonomy" id="42514"/>
    <lineage>
        <taxon>Eukaryota</taxon>
        <taxon>Metazoa</taxon>
        <taxon>Chordata</taxon>
        <taxon>Craniata</taxon>
        <taxon>Vertebrata</taxon>
        <taxon>Euteleostomi</taxon>
        <taxon>Actinopterygii</taxon>
        <taxon>Neopterygii</taxon>
        <taxon>Teleostei</taxon>
        <taxon>Ostariophysi</taxon>
        <taxon>Characiformes</taxon>
        <taxon>Characoidei</taxon>
        <taxon>Pygocentrus</taxon>
    </lineage>
</organism>
<dbReference type="GO" id="GO:0000724">
    <property type="term" value="P:double-strand break repair via homologous recombination"/>
    <property type="evidence" value="ECO:0007669"/>
    <property type="project" value="TreeGrafter"/>
</dbReference>
<dbReference type="OMA" id="KTCRCTF"/>
<dbReference type="AlphaFoldDB" id="A0A3B4C5N3"/>
<reference evidence="2" key="2">
    <citation type="submission" date="2025-08" db="UniProtKB">
        <authorList>
            <consortium name="Ensembl"/>
        </authorList>
    </citation>
    <scope>IDENTIFICATION</scope>
</reference>
<dbReference type="GO" id="GO:0005654">
    <property type="term" value="C:nucleoplasm"/>
    <property type="evidence" value="ECO:0007669"/>
    <property type="project" value="TreeGrafter"/>
</dbReference>
<evidence type="ECO:0000313" key="3">
    <source>
        <dbReference type="Proteomes" id="UP001501920"/>
    </source>
</evidence>
<dbReference type="InterPro" id="IPR053054">
    <property type="entry name" value="DNA_repair-scaffolding"/>
</dbReference>
<evidence type="ECO:0000259" key="1">
    <source>
        <dbReference type="Pfam" id="PF14951"/>
    </source>
</evidence>
<accession>A0A3B4C5N3</accession>
<dbReference type="PANTHER" id="PTHR34347:SF1">
    <property type="entry name" value="DNA REPAIR-SCAFFOLDING PROTEIN"/>
    <property type="match status" value="1"/>
</dbReference>
<sequence length="567" mass="62998">MCGTCGIFCGMQAALCERPYEKREPCVALFSKDTATHLAPAVGDTICVYPPWQNLIVEGEQHPVILNTHFSQKVLSGVKQDSSVTCPRVPSSEKIRPYPLIRCLWQSEKCSPSKQMCAQAKSDAGEAFESLLDAVETSWPSGSLCGPLEVVVQRVYFLPVKHSSTKNLLGHKTVRKPLPGPTQKRNIGRFCMLVQDVYGVFSEVELQYVSSEVELKHRMEQLEGKVCVLQGLKVIQRLTRERCTKLFSLIDSLWPPLIPLRVHGEQSCHQTDRVPSPSFCYRLAGQQGAVLPQHVSPLYRPPVVLTLQEVLQNEPTSGWCSFKAVVVYKREQKSNKSLNQSVGEDLLLFVTDSSLQSTGSTSRTLPVYVSTSCLLQTCIREAITSPHLRPTLVFRDAVMENGRLFCWEQSVIQLESEQSFFLPQPVLLDQLSSESAACSLCTLTGVVIDVDEESAFSWPACSRCGSDCLEAIQTKQEAFLCATCGAVDTPTTKMQLEVFISCPLLNHCTVKVKLQQKSIMSLLNSTGCAEKYEVENVLGKEVGPLRAFIHVISKRTTLWMSLDEIIL</sequence>
<reference evidence="2 3" key="1">
    <citation type="submission" date="2020-10" db="EMBL/GenBank/DDBJ databases">
        <title>Pygocentrus nattereri (red-bellied piranha) genome, fPygNat1, primary haplotype.</title>
        <authorList>
            <person name="Myers G."/>
            <person name="Meyer A."/>
            <person name="Karagic N."/>
            <person name="Pippel M."/>
            <person name="Winkler S."/>
            <person name="Tracey A."/>
            <person name="Wood J."/>
            <person name="Formenti G."/>
            <person name="Howe K."/>
            <person name="Fedrigo O."/>
            <person name="Jarvis E.D."/>
        </authorList>
    </citation>
    <scope>NUCLEOTIDE SEQUENCE [LARGE SCALE GENOMIC DNA]</scope>
</reference>
<dbReference type="Ensembl" id="ENSPNAT00000003974.2">
    <property type="protein sequence ID" value="ENSPNAP00000006196.2"/>
    <property type="gene ID" value="ENSPNAG00000012251.2"/>
</dbReference>
<feature type="domain" description="DUF4503" evidence="1">
    <location>
        <begin position="195"/>
        <end position="567"/>
    </location>
</feature>
<dbReference type="InterPro" id="IPR028032">
    <property type="entry name" value="DUF4503"/>
</dbReference>
<dbReference type="PANTHER" id="PTHR34347">
    <property type="entry name" value="DNA REPAIR-SCAFFOLDING PROTEIN SPIDR"/>
    <property type="match status" value="1"/>
</dbReference>
<protein>
    <recommendedName>
        <fullName evidence="1">DUF4503 domain-containing protein</fullName>
    </recommendedName>
</protein>
<dbReference type="Proteomes" id="UP001501920">
    <property type="component" value="Chromosome 3"/>
</dbReference>
<dbReference type="GeneTree" id="ENSGT00390000014654"/>
<proteinExistence type="predicted"/>
<dbReference type="GO" id="GO:0070202">
    <property type="term" value="P:regulation of establishment of protein localization to chromosome"/>
    <property type="evidence" value="ECO:0007669"/>
    <property type="project" value="TreeGrafter"/>
</dbReference>
<dbReference type="Pfam" id="PF14951">
    <property type="entry name" value="DUF4503"/>
    <property type="match status" value="1"/>
</dbReference>